<comment type="caution">
    <text evidence="2">The sequence shown here is derived from an EMBL/GenBank/DDBJ whole genome shotgun (WGS) entry which is preliminary data.</text>
</comment>
<feature type="region of interest" description="Disordered" evidence="1">
    <location>
        <begin position="149"/>
        <end position="168"/>
    </location>
</feature>
<reference evidence="2" key="2">
    <citation type="journal article" date="2023" name="IMA Fungus">
        <title>Comparative genomic study of the Penicillium genus elucidates a diverse pangenome and 15 lateral gene transfer events.</title>
        <authorList>
            <person name="Petersen C."/>
            <person name="Sorensen T."/>
            <person name="Nielsen M.R."/>
            <person name="Sondergaard T.E."/>
            <person name="Sorensen J.L."/>
            <person name="Fitzpatrick D.A."/>
            <person name="Frisvad J.C."/>
            <person name="Nielsen K.L."/>
        </authorList>
    </citation>
    <scope>NUCLEOTIDE SEQUENCE</scope>
    <source>
        <strain evidence="2">IBT 23319</strain>
    </source>
</reference>
<evidence type="ECO:0000256" key="1">
    <source>
        <dbReference type="SAM" id="MobiDB-lite"/>
    </source>
</evidence>
<dbReference type="EMBL" id="JAPQKT010000003">
    <property type="protein sequence ID" value="KAJ5235444.1"/>
    <property type="molecule type" value="Genomic_DNA"/>
</dbReference>
<gene>
    <name evidence="2" type="ORF">N7469_004612</name>
</gene>
<evidence type="ECO:0000313" key="3">
    <source>
        <dbReference type="Proteomes" id="UP001147733"/>
    </source>
</evidence>
<dbReference type="Proteomes" id="UP001147733">
    <property type="component" value="Unassembled WGS sequence"/>
</dbReference>
<accession>A0A9W9P4U5</accession>
<protein>
    <submittedName>
        <fullName evidence="2">Uncharacterized protein</fullName>
    </submittedName>
</protein>
<evidence type="ECO:0000313" key="2">
    <source>
        <dbReference type="EMBL" id="KAJ5235444.1"/>
    </source>
</evidence>
<keyword evidence="3" id="KW-1185">Reference proteome</keyword>
<dbReference type="AlphaFoldDB" id="A0A9W9P4U5"/>
<sequence>MAELINPSSTESYAQTMHIFFQILDKMVHEGNLVAVDQKNELVELQDNCASLQSLIHMGGPCDTTEEGERPLFRTENLNGVLKPVTNTQLPGIDVGKEPGTSPFSASLGQEEFTMNSTYDMSPNQLMTVADMLNTEDLLDWVTLPNDAASSMSEGGTHRVYSKPGFSI</sequence>
<name>A0A9W9P4U5_PENCI</name>
<reference evidence="2" key="1">
    <citation type="submission" date="2022-11" db="EMBL/GenBank/DDBJ databases">
        <authorList>
            <person name="Petersen C."/>
        </authorList>
    </citation>
    <scope>NUCLEOTIDE SEQUENCE</scope>
    <source>
        <strain evidence="2">IBT 23319</strain>
    </source>
</reference>
<dbReference type="GeneID" id="81382699"/>
<dbReference type="RefSeq" id="XP_056502944.1">
    <property type="nucleotide sequence ID" value="XM_056643532.1"/>
</dbReference>
<organism evidence="2 3">
    <name type="scientific">Penicillium citrinum</name>
    <dbReference type="NCBI Taxonomy" id="5077"/>
    <lineage>
        <taxon>Eukaryota</taxon>
        <taxon>Fungi</taxon>
        <taxon>Dikarya</taxon>
        <taxon>Ascomycota</taxon>
        <taxon>Pezizomycotina</taxon>
        <taxon>Eurotiomycetes</taxon>
        <taxon>Eurotiomycetidae</taxon>
        <taxon>Eurotiales</taxon>
        <taxon>Aspergillaceae</taxon>
        <taxon>Penicillium</taxon>
    </lineage>
</organism>
<proteinExistence type="predicted"/>